<organism evidence="1 2">
    <name type="scientific">Hyphomicrobium facile</name>
    <dbReference type="NCBI Taxonomy" id="51670"/>
    <lineage>
        <taxon>Bacteria</taxon>
        <taxon>Pseudomonadati</taxon>
        <taxon>Pseudomonadota</taxon>
        <taxon>Alphaproteobacteria</taxon>
        <taxon>Hyphomicrobiales</taxon>
        <taxon>Hyphomicrobiaceae</taxon>
        <taxon>Hyphomicrobium</taxon>
    </lineage>
</organism>
<dbReference type="EMBL" id="FPCH01000004">
    <property type="protein sequence ID" value="SFV38722.1"/>
    <property type="molecule type" value="Genomic_DNA"/>
</dbReference>
<proteinExistence type="predicted"/>
<gene>
    <name evidence="1" type="ORF">SAMN04488557_3816</name>
</gene>
<evidence type="ECO:0000313" key="2">
    <source>
        <dbReference type="Proteomes" id="UP000199423"/>
    </source>
</evidence>
<evidence type="ECO:0000313" key="1">
    <source>
        <dbReference type="EMBL" id="SFV38722.1"/>
    </source>
</evidence>
<reference evidence="2" key="1">
    <citation type="submission" date="2016-10" db="EMBL/GenBank/DDBJ databases">
        <authorList>
            <person name="Varghese N."/>
            <person name="Submissions S."/>
        </authorList>
    </citation>
    <scope>NUCLEOTIDE SEQUENCE [LARGE SCALE GENOMIC DNA]</scope>
    <source>
        <strain evidence="2">DSM 1565</strain>
    </source>
</reference>
<name>A0A1I7NVQ2_9HYPH</name>
<keyword evidence="2" id="KW-1185">Reference proteome</keyword>
<dbReference type="Proteomes" id="UP000199423">
    <property type="component" value="Unassembled WGS sequence"/>
</dbReference>
<protein>
    <submittedName>
        <fullName evidence="1">Uncharacterized protein</fullName>
    </submittedName>
</protein>
<sequence>MSLSTRSVIIVSTPGCVPHHVRNALLNTGATTHVFNSYAAALTLLRRKKIDTVVIQFARDTATVNFCEAVRSLNVPVVYASPSTN</sequence>
<accession>A0A1I7NVQ2</accession>
<dbReference type="AlphaFoldDB" id="A0A1I7NVQ2"/>